<dbReference type="AlphaFoldDB" id="A0A4V1Z1T1"/>
<dbReference type="OrthoDB" id="5197650at2"/>
<feature type="domain" description="Hemerythrin-like" evidence="1">
    <location>
        <begin position="30"/>
        <end position="157"/>
    </location>
</feature>
<dbReference type="EMBL" id="SDPU01000022">
    <property type="protein sequence ID" value="RYU11986.1"/>
    <property type="molecule type" value="Genomic_DNA"/>
</dbReference>
<dbReference type="Proteomes" id="UP000291189">
    <property type="component" value="Unassembled WGS sequence"/>
</dbReference>
<dbReference type="CDD" id="cd12108">
    <property type="entry name" value="Hr-like"/>
    <property type="match status" value="1"/>
</dbReference>
<keyword evidence="3" id="KW-1185">Reference proteome</keyword>
<dbReference type="Gene3D" id="1.20.120.520">
    <property type="entry name" value="nmb1532 protein domain like"/>
    <property type="match status" value="1"/>
</dbReference>
<evidence type="ECO:0000313" key="2">
    <source>
        <dbReference type="EMBL" id="RYU11986.1"/>
    </source>
</evidence>
<sequence length="243" mass="27594">MTTTTTTLTQLRLPGQTAAPEGPVDMLLMYVMHHAFRRDLAAFSQAVRLTPSHDRATWRALADRWTLFADVLHHHHSGEDAGLWPELLERSDEADRATLEAMEAEHAEIDPLLEGCAAGFARLAAHDDEDARRALAVRVTATRESLGRHLRHEESDAIAILQRVLTQADWDRIDEEHFKNDDMPFSKIVRIVPWVAYGVPPEHHARIFGTVGRAFWVVWLATRGRFARGERRAFRYLDAPIAL</sequence>
<comment type="caution">
    <text evidence="2">The sequence shown here is derived from an EMBL/GenBank/DDBJ whole genome shotgun (WGS) entry which is preliminary data.</text>
</comment>
<proteinExistence type="predicted"/>
<gene>
    <name evidence="2" type="ORF">ETU37_12080</name>
</gene>
<evidence type="ECO:0000259" key="1">
    <source>
        <dbReference type="Pfam" id="PF01814"/>
    </source>
</evidence>
<evidence type="ECO:0000313" key="3">
    <source>
        <dbReference type="Proteomes" id="UP000291189"/>
    </source>
</evidence>
<organism evidence="2 3">
    <name type="scientific">Nocardioides iriomotensis</name>
    <dbReference type="NCBI Taxonomy" id="715784"/>
    <lineage>
        <taxon>Bacteria</taxon>
        <taxon>Bacillati</taxon>
        <taxon>Actinomycetota</taxon>
        <taxon>Actinomycetes</taxon>
        <taxon>Propionibacteriales</taxon>
        <taxon>Nocardioidaceae</taxon>
        <taxon>Nocardioides</taxon>
    </lineage>
</organism>
<accession>A0A4V1Z1T1</accession>
<dbReference type="InterPro" id="IPR012312">
    <property type="entry name" value="Hemerythrin-like"/>
</dbReference>
<protein>
    <submittedName>
        <fullName evidence="2">Hemerythrin domain-containing protein</fullName>
    </submittedName>
</protein>
<dbReference type="Pfam" id="PF01814">
    <property type="entry name" value="Hemerythrin"/>
    <property type="match status" value="1"/>
</dbReference>
<reference evidence="2 3" key="1">
    <citation type="submission" date="2019-01" db="EMBL/GenBank/DDBJ databases">
        <title>Nocardioides guangzhouensis sp. nov., an actinobacterium isolated from soil.</title>
        <authorList>
            <person name="Fu Y."/>
            <person name="Cai Y."/>
            <person name="Lin Z."/>
            <person name="Chen P."/>
        </authorList>
    </citation>
    <scope>NUCLEOTIDE SEQUENCE [LARGE SCALE GENOMIC DNA]</scope>
    <source>
        <strain evidence="2 3">NBRC 105384</strain>
    </source>
</reference>
<name>A0A4V1Z1T1_9ACTN</name>